<keyword evidence="4" id="KW-0325">Glycoprotein</keyword>
<organism evidence="7 8">
    <name type="scientific">Desmophyllum pertusum</name>
    <dbReference type="NCBI Taxonomy" id="174260"/>
    <lineage>
        <taxon>Eukaryota</taxon>
        <taxon>Metazoa</taxon>
        <taxon>Cnidaria</taxon>
        <taxon>Anthozoa</taxon>
        <taxon>Hexacorallia</taxon>
        <taxon>Scleractinia</taxon>
        <taxon>Caryophylliina</taxon>
        <taxon>Caryophylliidae</taxon>
        <taxon>Desmophyllum</taxon>
    </lineage>
</organism>
<dbReference type="GO" id="GO:0036374">
    <property type="term" value="F:glutathione hydrolase activity"/>
    <property type="evidence" value="ECO:0007669"/>
    <property type="project" value="InterPro"/>
</dbReference>
<dbReference type="PRINTS" id="PR01210">
    <property type="entry name" value="GGTRANSPTASE"/>
</dbReference>
<dbReference type="FunFam" id="1.10.246.130:FF:000005">
    <property type="entry name" value="Gamma-glutamyltranspeptidase 1, putative"/>
    <property type="match status" value="1"/>
</dbReference>
<dbReference type="GO" id="GO:0016746">
    <property type="term" value="F:acyltransferase activity"/>
    <property type="evidence" value="ECO:0007669"/>
    <property type="project" value="UniProtKB-KW"/>
</dbReference>
<evidence type="ECO:0000313" key="7">
    <source>
        <dbReference type="EMBL" id="KAJ7387666.1"/>
    </source>
</evidence>
<protein>
    <submittedName>
        <fullName evidence="7">Uncharacterized protein</fullName>
    </submittedName>
</protein>
<dbReference type="Proteomes" id="UP001163046">
    <property type="component" value="Unassembled WGS sequence"/>
</dbReference>
<dbReference type="OrthoDB" id="1081007at2759"/>
<keyword evidence="5" id="KW-0012">Acyltransferase</keyword>
<dbReference type="PANTHER" id="PTHR11686">
    <property type="entry name" value="GAMMA GLUTAMYL TRANSPEPTIDASE"/>
    <property type="match status" value="1"/>
</dbReference>
<comment type="caution">
    <text evidence="7">The sequence shown here is derived from an EMBL/GenBank/DDBJ whole genome shotgun (WGS) entry which is preliminary data.</text>
</comment>
<accession>A0A9W9ZTQ2</accession>
<dbReference type="InterPro" id="IPR029055">
    <property type="entry name" value="Ntn_hydrolases_N"/>
</dbReference>
<dbReference type="Gene3D" id="1.10.246.130">
    <property type="match status" value="1"/>
</dbReference>
<evidence type="ECO:0000256" key="2">
    <source>
        <dbReference type="ARBA" id="ARBA00022679"/>
    </source>
</evidence>
<dbReference type="GO" id="GO:0006751">
    <property type="term" value="P:glutathione catabolic process"/>
    <property type="evidence" value="ECO:0007669"/>
    <property type="project" value="InterPro"/>
</dbReference>
<dbReference type="Pfam" id="PF01019">
    <property type="entry name" value="G_glu_transpept"/>
    <property type="match status" value="1"/>
</dbReference>
<keyword evidence="3" id="KW-0378">Hydrolase</keyword>
<evidence type="ECO:0000313" key="8">
    <source>
        <dbReference type="Proteomes" id="UP001163046"/>
    </source>
</evidence>
<sequence>MHSSGVGGGGVMLVYNRSLQKAKVIDFRETAPAQADRNMFKGNVSKSKKGGLSIAVPGEVRGQREAWKRYGWLPWKLLVQPAIDLARNGFEITQAVEDALKTTKGIEQDIRNDPGLSELLLDQNGTLRKMGDKIKNEKYANTLEKLRDDPESFYSGPLANDIVRDIRIINGNVTAEDLRNYLSVIREPYESELLGTKMYLTPPPTSGAVLALILNILKGYNMTTSDRDDLNSSVLTYHRIVESFKFSYAWRSRLGDPAFNSTIDKVAKEMLKQENR</sequence>
<dbReference type="GO" id="GO:0005886">
    <property type="term" value="C:plasma membrane"/>
    <property type="evidence" value="ECO:0007669"/>
    <property type="project" value="TreeGrafter"/>
</dbReference>
<gene>
    <name evidence="7" type="ORF">OS493_001004</name>
</gene>
<feature type="binding site" evidence="6">
    <location>
        <position position="28"/>
    </location>
    <ligand>
        <name>L-glutamate</name>
        <dbReference type="ChEBI" id="CHEBI:29985"/>
    </ligand>
</feature>
<dbReference type="SUPFAM" id="SSF56235">
    <property type="entry name" value="N-terminal nucleophile aminohydrolases (Ntn hydrolases)"/>
    <property type="match status" value="1"/>
</dbReference>
<dbReference type="PANTHER" id="PTHR11686:SF9">
    <property type="entry name" value="RE13973P"/>
    <property type="match status" value="1"/>
</dbReference>
<dbReference type="GO" id="GO:0006508">
    <property type="term" value="P:proteolysis"/>
    <property type="evidence" value="ECO:0007669"/>
    <property type="project" value="UniProtKB-KW"/>
</dbReference>
<dbReference type="EMBL" id="MU825873">
    <property type="protein sequence ID" value="KAJ7387666.1"/>
    <property type="molecule type" value="Genomic_DNA"/>
</dbReference>
<evidence type="ECO:0000256" key="4">
    <source>
        <dbReference type="ARBA" id="ARBA00023180"/>
    </source>
</evidence>
<dbReference type="InterPro" id="IPR043138">
    <property type="entry name" value="GGT_lsub"/>
</dbReference>
<dbReference type="AlphaFoldDB" id="A0A9W9ZTQ2"/>
<evidence type="ECO:0000256" key="5">
    <source>
        <dbReference type="ARBA" id="ARBA00023315"/>
    </source>
</evidence>
<evidence type="ECO:0000256" key="1">
    <source>
        <dbReference type="ARBA" id="ARBA00022670"/>
    </source>
</evidence>
<evidence type="ECO:0000256" key="3">
    <source>
        <dbReference type="ARBA" id="ARBA00022801"/>
    </source>
</evidence>
<keyword evidence="8" id="KW-1185">Reference proteome</keyword>
<dbReference type="InterPro" id="IPR000101">
    <property type="entry name" value="GGT_peptidase"/>
</dbReference>
<reference evidence="7" key="1">
    <citation type="submission" date="2023-01" db="EMBL/GenBank/DDBJ databases">
        <title>Genome assembly of the deep-sea coral Lophelia pertusa.</title>
        <authorList>
            <person name="Herrera S."/>
            <person name="Cordes E."/>
        </authorList>
    </citation>
    <scope>NUCLEOTIDE SEQUENCE</scope>
    <source>
        <strain evidence="7">USNM1676648</strain>
        <tissue evidence="7">Polyp</tissue>
    </source>
</reference>
<proteinExistence type="predicted"/>
<name>A0A9W9ZTQ2_9CNID</name>
<keyword evidence="2" id="KW-0808">Transferase</keyword>
<evidence type="ECO:0000256" key="6">
    <source>
        <dbReference type="PIRSR" id="PIRSR600101-2"/>
    </source>
</evidence>
<keyword evidence="1" id="KW-0645">Protease</keyword>